<dbReference type="Proteomes" id="UP000823749">
    <property type="component" value="Chromosome 6"/>
</dbReference>
<sequence>MHYKNTREGSLSMNLKMSSSGQVKKSKVSIRLRTLKSCGKLRLSPVSMNSSIKQNHKAKSPDSGDYDHIPLQQSFKLRHNVPKSGESSHQVLSQNDFSSTSKVAIRNSRKRKLHTAAGGEEVTKPRVAENRGWCSVNEAIDIDELMVEMKMRKKGRRYSMNCTSHLVDELTSLDNVLEECKTLMCSGPCIAEKEFGEASIRDVVSWNTIIGALTKSSALVESAHTADELTSWGSPMDQNLIKAGASLRSILRGRDLLLKGVGWRVGDGCKISVFGHERIPCASNPYLISGAPSGINDFKATCILGVIWCRQKRVLFQGIHSSVQGSLQEIHRLLRPLKEVQSRFPKGFPGVNVVAKCNRAVFSSIGEDVSTATPRMAVDRACCPNTWKGATA</sequence>
<evidence type="ECO:0000313" key="2">
    <source>
        <dbReference type="EMBL" id="KAG5546450.1"/>
    </source>
</evidence>
<comment type="caution">
    <text evidence="2">The sequence shown here is derived from an EMBL/GenBank/DDBJ whole genome shotgun (WGS) entry which is preliminary data.</text>
</comment>
<protein>
    <submittedName>
        <fullName evidence="2">Uncharacterized protein</fullName>
    </submittedName>
</protein>
<accession>A0AAV6K206</accession>
<evidence type="ECO:0000313" key="3">
    <source>
        <dbReference type="Proteomes" id="UP000823749"/>
    </source>
</evidence>
<feature type="region of interest" description="Disordered" evidence="1">
    <location>
        <begin position="46"/>
        <end position="69"/>
    </location>
</feature>
<feature type="region of interest" description="Disordered" evidence="1">
    <location>
        <begin position="81"/>
        <end position="117"/>
    </location>
</feature>
<feature type="compositionally biased region" description="Basic and acidic residues" evidence="1">
    <location>
        <begin position="59"/>
        <end position="68"/>
    </location>
</feature>
<feature type="compositionally biased region" description="Polar residues" evidence="1">
    <location>
        <begin position="85"/>
        <end position="102"/>
    </location>
</feature>
<dbReference type="AlphaFoldDB" id="A0AAV6K206"/>
<keyword evidence="3" id="KW-1185">Reference proteome</keyword>
<evidence type="ECO:0000256" key="1">
    <source>
        <dbReference type="SAM" id="MobiDB-lite"/>
    </source>
</evidence>
<gene>
    <name evidence="2" type="ORF">RHGRI_018586</name>
</gene>
<proteinExistence type="predicted"/>
<name>A0AAV6K206_9ERIC</name>
<organism evidence="2 3">
    <name type="scientific">Rhododendron griersonianum</name>
    <dbReference type="NCBI Taxonomy" id="479676"/>
    <lineage>
        <taxon>Eukaryota</taxon>
        <taxon>Viridiplantae</taxon>
        <taxon>Streptophyta</taxon>
        <taxon>Embryophyta</taxon>
        <taxon>Tracheophyta</taxon>
        <taxon>Spermatophyta</taxon>
        <taxon>Magnoliopsida</taxon>
        <taxon>eudicotyledons</taxon>
        <taxon>Gunneridae</taxon>
        <taxon>Pentapetalae</taxon>
        <taxon>asterids</taxon>
        <taxon>Ericales</taxon>
        <taxon>Ericaceae</taxon>
        <taxon>Ericoideae</taxon>
        <taxon>Rhodoreae</taxon>
        <taxon>Rhododendron</taxon>
    </lineage>
</organism>
<reference evidence="2 3" key="1">
    <citation type="submission" date="2020-08" db="EMBL/GenBank/DDBJ databases">
        <title>Plant Genome Project.</title>
        <authorList>
            <person name="Zhang R.-G."/>
        </authorList>
    </citation>
    <scope>NUCLEOTIDE SEQUENCE [LARGE SCALE GENOMIC DNA]</scope>
    <source>
        <strain evidence="2">WSP0</strain>
        <tissue evidence="2">Leaf</tissue>
    </source>
</reference>
<dbReference type="EMBL" id="JACTNZ010000006">
    <property type="protein sequence ID" value="KAG5546450.1"/>
    <property type="molecule type" value="Genomic_DNA"/>
</dbReference>